<name>A0A1B6I1L7_9HEMI</name>
<protein>
    <submittedName>
        <fullName evidence="1">Uncharacterized protein</fullName>
    </submittedName>
</protein>
<evidence type="ECO:0000313" key="1">
    <source>
        <dbReference type="EMBL" id="JAS80819.1"/>
    </source>
</evidence>
<accession>A0A1B6I1L7</accession>
<dbReference type="EMBL" id="GECU01026887">
    <property type="protein sequence ID" value="JAS80819.1"/>
    <property type="molecule type" value="Transcribed_RNA"/>
</dbReference>
<gene>
    <name evidence="1" type="ORF">g.4696</name>
</gene>
<proteinExistence type="predicted"/>
<reference evidence="1" key="1">
    <citation type="submission" date="2015-11" db="EMBL/GenBank/DDBJ databases">
        <title>De novo transcriptome assembly of four potential Pierce s Disease insect vectors from Arizona vineyards.</title>
        <authorList>
            <person name="Tassone E.E."/>
        </authorList>
    </citation>
    <scope>NUCLEOTIDE SEQUENCE</scope>
</reference>
<organism evidence="1">
    <name type="scientific">Homalodisca liturata</name>
    <dbReference type="NCBI Taxonomy" id="320908"/>
    <lineage>
        <taxon>Eukaryota</taxon>
        <taxon>Metazoa</taxon>
        <taxon>Ecdysozoa</taxon>
        <taxon>Arthropoda</taxon>
        <taxon>Hexapoda</taxon>
        <taxon>Insecta</taxon>
        <taxon>Pterygota</taxon>
        <taxon>Neoptera</taxon>
        <taxon>Paraneoptera</taxon>
        <taxon>Hemiptera</taxon>
        <taxon>Auchenorrhyncha</taxon>
        <taxon>Membracoidea</taxon>
        <taxon>Cicadellidae</taxon>
        <taxon>Cicadellinae</taxon>
        <taxon>Proconiini</taxon>
        <taxon>Homalodisca</taxon>
    </lineage>
</organism>
<dbReference type="AlphaFoldDB" id="A0A1B6I1L7"/>
<sequence>MADANCKFVLINVGKEGDAEILKKSKMGKLIQEGTIFPPPENLPSSEIKLPFVAVGDEAFKLGNHVMKPYTHKQAIADVHKRHFNYATCRARRVTENAFGICVTFSHFVHTNKLETRNS</sequence>